<dbReference type="Proteomes" id="UP000540056">
    <property type="component" value="Unassembled WGS sequence"/>
</dbReference>
<dbReference type="InterPro" id="IPR003362">
    <property type="entry name" value="Bact_transf"/>
</dbReference>
<dbReference type="RefSeq" id="WP_182023506.1">
    <property type="nucleotide sequence ID" value="NZ_JACGAM010000012.1"/>
</dbReference>
<organism evidence="4 5">
    <name type="scientific">Aerococcus urinaeequi</name>
    <dbReference type="NCBI Taxonomy" id="51665"/>
    <lineage>
        <taxon>Bacteria</taxon>
        <taxon>Bacillati</taxon>
        <taxon>Bacillota</taxon>
        <taxon>Bacilli</taxon>
        <taxon>Lactobacillales</taxon>
        <taxon>Aerococcaceae</taxon>
        <taxon>Aerococcus</taxon>
    </lineage>
</organism>
<name>A0ABR5ZYZ7_9LACT</name>
<evidence type="ECO:0000259" key="3">
    <source>
        <dbReference type="Pfam" id="PF02397"/>
    </source>
</evidence>
<dbReference type="PANTHER" id="PTHR30576">
    <property type="entry name" value="COLANIC BIOSYNTHESIS UDP-GLUCOSE LIPID CARRIER TRANSFERASE"/>
    <property type="match status" value="1"/>
</dbReference>
<dbReference type="PANTHER" id="PTHR30576:SF0">
    <property type="entry name" value="UNDECAPRENYL-PHOSPHATE N-ACETYLGALACTOSAMINYL 1-PHOSPHATE TRANSFERASE-RELATED"/>
    <property type="match status" value="1"/>
</dbReference>
<feature type="transmembrane region" description="Helical" evidence="2">
    <location>
        <begin position="12"/>
        <end position="33"/>
    </location>
</feature>
<keyword evidence="2" id="KW-1133">Transmembrane helix</keyword>
<evidence type="ECO:0000313" key="5">
    <source>
        <dbReference type="Proteomes" id="UP000540056"/>
    </source>
</evidence>
<comment type="similarity">
    <text evidence="1">Belongs to the bacterial sugar transferase family.</text>
</comment>
<keyword evidence="4" id="KW-0808">Transferase</keyword>
<proteinExistence type="inferred from homology"/>
<dbReference type="Pfam" id="PF02397">
    <property type="entry name" value="Bac_transf"/>
    <property type="match status" value="1"/>
</dbReference>
<dbReference type="GO" id="GO:0016740">
    <property type="term" value="F:transferase activity"/>
    <property type="evidence" value="ECO:0007669"/>
    <property type="project" value="UniProtKB-KW"/>
</dbReference>
<protein>
    <submittedName>
        <fullName evidence="4">Sugar transferase</fullName>
    </submittedName>
</protein>
<keyword evidence="5" id="KW-1185">Reference proteome</keyword>
<keyword evidence="2" id="KW-0472">Membrane</keyword>
<evidence type="ECO:0000313" key="4">
    <source>
        <dbReference type="EMBL" id="MBA5746953.1"/>
    </source>
</evidence>
<dbReference type="EMBL" id="JACGAN010000011">
    <property type="protein sequence ID" value="MBA5746953.1"/>
    <property type="molecule type" value="Genomic_DNA"/>
</dbReference>
<feature type="domain" description="Bacterial sugar transferase" evidence="3">
    <location>
        <begin position="7"/>
        <end position="190"/>
    </location>
</feature>
<evidence type="ECO:0000256" key="2">
    <source>
        <dbReference type="SAM" id="Phobius"/>
    </source>
</evidence>
<reference evidence="4 5" key="1">
    <citation type="submission" date="2020-07" db="EMBL/GenBank/DDBJ databases">
        <title>Draft Genome Sequences of Lactobacillales Isolated from the International Space Station.</title>
        <authorList>
            <person name="Bharadwaj A.R."/>
            <person name="Singh N.K."/>
            <person name="Wood J.M."/>
            <person name="Debieu M."/>
            <person name="O'Hara N.B."/>
            <person name="Karouia F."/>
            <person name="Mason C.E."/>
            <person name="Venkateswaran K."/>
        </authorList>
    </citation>
    <scope>NUCLEOTIDE SEQUENCE [LARGE SCALE GENOMIC DNA]</scope>
    <source>
        <strain evidence="4 5">151250015-1-258-55</strain>
    </source>
</reference>
<accession>A0ABR5ZYZ7</accession>
<gene>
    <name evidence="4" type="ORF">H3232_07115</name>
</gene>
<keyword evidence="2" id="KW-0812">Transmembrane</keyword>
<comment type="caution">
    <text evidence="4">The sequence shown here is derived from an EMBL/GenBank/DDBJ whole genome shotgun (WGS) entry which is preliminary data.</text>
</comment>
<sequence length="200" mass="22972">MIQKFIKRAFDIVASFVALIILSPILLVIAFIIKIDSTGTIFFKQLRLGLNGKEFKIIKFRTMITDAEKIGTGLKVSEENDSRITKIGKILRKTSLDELPQLINVFKGDMSLVGPRPPVTYHPYEGFVNYPEWAKKRFIVRPGITGLAQVKVRNSVSWNERIKIDNYYIDNFSLLLDLQILLKTLLKILKPESIYLEDKQ</sequence>
<evidence type="ECO:0000256" key="1">
    <source>
        <dbReference type="ARBA" id="ARBA00006464"/>
    </source>
</evidence>